<name>A0A9J6DE60_RHIMP</name>
<feature type="compositionally biased region" description="Basic and acidic residues" evidence="1">
    <location>
        <begin position="89"/>
        <end position="103"/>
    </location>
</feature>
<dbReference type="EMBL" id="JABSTU010000009">
    <property type="protein sequence ID" value="KAH8020407.1"/>
    <property type="molecule type" value="Genomic_DNA"/>
</dbReference>
<gene>
    <name evidence="2" type="ORF">HPB51_001705</name>
</gene>
<evidence type="ECO:0000313" key="2">
    <source>
        <dbReference type="EMBL" id="KAH8020407.1"/>
    </source>
</evidence>
<keyword evidence="3" id="KW-1185">Reference proteome</keyword>
<protein>
    <submittedName>
        <fullName evidence="2">Uncharacterized protein</fullName>
    </submittedName>
</protein>
<comment type="caution">
    <text evidence="2">The sequence shown here is derived from an EMBL/GenBank/DDBJ whole genome shotgun (WGS) entry which is preliminary data.</text>
</comment>
<dbReference type="Proteomes" id="UP000821866">
    <property type="component" value="Chromosome 7"/>
</dbReference>
<sequence length="167" mass="17821">MGKASAAAGAPSESCLFRHSAAGTALAADVSSVLRSADSASKVPGVPQPTRRRRSSGSRRGKKRSRRDVQRVSSKGGEEAFLTSSSSHGHWEELPEAGKEKAEKEKWWSGGVCECVRDAPNARGMRNAADFFLSPGPPRLHRRRDTIFSPCGTVRLDPGPPLAAALE</sequence>
<organism evidence="2 3">
    <name type="scientific">Rhipicephalus microplus</name>
    <name type="common">Cattle tick</name>
    <name type="synonym">Boophilus microplus</name>
    <dbReference type="NCBI Taxonomy" id="6941"/>
    <lineage>
        <taxon>Eukaryota</taxon>
        <taxon>Metazoa</taxon>
        <taxon>Ecdysozoa</taxon>
        <taxon>Arthropoda</taxon>
        <taxon>Chelicerata</taxon>
        <taxon>Arachnida</taxon>
        <taxon>Acari</taxon>
        <taxon>Parasitiformes</taxon>
        <taxon>Ixodida</taxon>
        <taxon>Ixodoidea</taxon>
        <taxon>Ixodidae</taxon>
        <taxon>Rhipicephalinae</taxon>
        <taxon>Rhipicephalus</taxon>
        <taxon>Boophilus</taxon>
    </lineage>
</organism>
<feature type="compositionally biased region" description="Basic residues" evidence="1">
    <location>
        <begin position="50"/>
        <end position="66"/>
    </location>
</feature>
<evidence type="ECO:0000313" key="3">
    <source>
        <dbReference type="Proteomes" id="UP000821866"/>
    </source>
</evidence>
<accession>A0A9J6DE60</accession>
<reference evidence="2" key="1">
    <citation type="journal article" date="2020" name="Cell">
        <title>Large-Scale Comparative Analyses of Tick Genomes Elucidate Their Genetic Diversity and Vector Capacities.</title>
        <authorList>
            <consortium name="Tick Genome and Microbiome Consortium (TIGMIC)"/>
            <person name="Jia N."/>
            <person name="Wang J."/>
            <person name="Shi W."/>
            <person name="Du L."/>
            <person name="Sun Y."/>
            <person name="Zhan W."/>
            <person name="Jiang J.F."/>
            <person name="Wang Q."/>
            <person name="Zhang B."/>
            <person name="Ji P."/>
            <person name="Bell-Sakyi L."/>
            <person name="Cui X.M."/>
            <person name="Yuan T.T."/>
            <person name="Jiang B.G."/>
            <person name="Yang W.F."/>
            <person name="Lam T.T."/>
            <person name="Chang Q.C."/>
            <person name="Ding S.J."/>
            <person name="Wang X.J."/>
            <person name="Zhu J.G."/>
            <person name="Ruan X.D."/>
            <person name="Zhao L."/>
            <person name="Wei J.T."/>
            <person name="Ye R.Z."/>
            <person name="Que T.C."/>
            <person name="Du C.H."/>
            <person name="Zhou Y.H."/>
            <person name="Cheng J.X."/>
            <person name="Dai P.F."/>
            <person name="Guo W.B."/>
            <person name="Han X.H."/>
            <person name="Huang E.J."/>
            <person name="Li L.F."/>
            <person name="Wei W."/>
            <person name="Gao Y.C."/>
            <person name="Liu J.Z."/>
            <person name="Shao H.Z."/>
            <person name="Wang X."/>
            <person name="Wang C.C."/>
            <person name="Yang T.C."/>
            <person name="Huo Q.B."/>
            <person name="Li W."/>
            <person name="Chen H.Y."/>
            <person name="Chen S.E."/>
            <person name="Zhou L.G."/>
            <person name="Ni X.B."/>
            <person name="Tian J.H."/>
            <person name="Sheng Y."/>
            <person name="Liu T."/>
            <person name="Pan Y.S."/>
            <person name="Xia L.Y."/>
            <person name="Li J."/>
            <person name="Zhao F."/>
            <person name="Cao W.C."/>
        </authorList>
    </citation>
    <scope>NUCLEOTIDE SEQUENCE</scope>
    <source>
        <strain evidence="2">Rmic-2018</strain>
    </source>
</reference>
<reference evidence="2" key="2">
    <citation type="submission" date="2021-09" db="EMBL/GenBank/DDBJ databases">
        <authorList>
            <person name="Jia N."/>
            <person name="Wang J."/>
            <person name="Shi W."/>
            <person name="Du L."/>
            <person name="Sun Y."/>
            <person name="Zhan W."/>
            <person name="Jiang J."/>
            <person name="Wang Q."/>
            <person name="Zhang B."/>
            <person name="Ji P."/>
            <person name="Sakyi L.B."/>
            <person name="Cui X."/>
            <person name="Yuan T."/>
            <person name="Jiang B."/>
            <person name="Yang W."/>
            <person name="Lam T.T.-Y."/>
            <person name="Chang Q."/>
            <person name="Ding S."/>
            <person name="Wang X."/>
            <person name="Zhu J."/>
            <person name="Ruan X."/>
            <person name="Zhao L."/>
            <person name="Wei J."/>
            <person name="Que T."/>
            <person name="Du C."/>
            <person name="Cheng J."/>
            <person name="Dai P."/>
            <person name="Han X."/>
            <person name="Huang E."/>
            <person name="Gao Y."/>
            <person name="Liu J."/>
            <person name="Shao H."/>
            <person name="Ye R."/>
            <person name="Li L."/>
            <person name="Wei W."/>
            <person name="Wang X."/>
            <person name="Wang C."/>
            <person name="Huo Q."/>
            <person name="Li W."/>
            <person name="Guo W."/>
            <person name="Chen H."/>
            <person name="Chen S."/>
            <person name="Zhou L."/>
            <person name="Zhou L."/>
            <person name="Ni X."/>
            <person name="Tian J."/>
            <person name="Zhou Y."/>
            <person name="Sheng Y."/>
            <person name="Liu T."/>
            <person name="Pan Y."/>
            <person name="Xia L."/>
            <person name="Li J."/>
            <person name="Zhao F."/>
            <person name="Cao W."/>
        </authorList>
    </citation>
    <scope>NUCLEOTIDE SEQUENCE</scope>
    <source>
        <strain evidence="2">Rmic-2018</strain>
        <tissue evidence="2">Larvae</tissue>
    </source>
</reference>
<evidence type="ECO:0000256" key="1">
    <source>
        <dbReference type="SAM" id="MobiDB-lite"/>
    </source>
</evidence>
<feature type="region of interest" description="Disordered" evidence="1">
    <location>
        <begin position="30"/>
        <end position="103"/>
    </location>
</feature>
<dbReference type="AlphaFoldDB" id="A0A9J6DE60"/>
<proteinExistence type="predicted"/>